<dbReference type="Gene3D" id="3.40.50.720">
    <property type="entry name" value="NAD(P)-binding Rossmann-like Domain"/>
    <property type="match status" value="1"/>
</dbReference>
<dbReference type="SUPFAM" id="SSF51735">
    <property type="entry name" value="NAD(P)-binding Rossmann-fold domains"/>
    <property type="match status" value="1"/>
</dbReference>
<dbReference type="PANTHER" id="PTHR45024">
    <property type="entry name" value="DEHYDROGENASES, SHORT CHAIN"/>
    <property type="match status" value="1"/>
</dbReference>
<reference evidence="3" key="1">
    <citation type="journal article" date="2014" name="Front. Microbiol.">
        <title>High frequency of phylogenetically diverse reductive dehalogenase-homologous genes in deep subseafloor sedimentary metagenomes.</title>
        <authorList>
            <person name="Kawai M."/>
            <person name="Futagami T."/>
            <person name="Toyoda A."/>
            <person name="Takaki Y."/>
            <person name="Nishi S."/>
            <person name="Hori S."/>
            <person name="Arai W."/>
            <person name="Tsubouchi T."/>
            <person name="Morono Y."/>
            <person name="Uchiyama I."/>
            <person name="Ito T."/>
            <person name="Fujiyama A."/>
            <person name="Inagaki F."/>
            <person name="Takami H."/>
        </authorList>
    </citation>
    <scope>NUCLEOTIDE SEQUENCE</scope>
    <source>
        <strain evidence="3">Expedition CK06-06</strain>
    </source>
</reference>
<organism evidence="3">
    <name type="scientific">marine sediment metagenome</name>
    <dbReference type="NCBI Taxonomy" id="412755"/>
    <lineage>
        <taxon>unclassified sequences</taxon>
        <taxon>metagenomes</taxon>
        <taxon>ecological metagenomes</taxon>
    </lineage>
</organism>
<dbReference type="PANTHER" id="PTHR45024:SF2">
    <property type="entry name" value="SCP2 DOMAIN-CONTAINING PROTEIN"/>
    <property type="match status" value="1"/>
</dbReference>
<dbReference type="PRINTS" id="PR00080">
    <property type="entry name" value="SDRFAMILY"/>
</dbReference>
<feature type="non-terminal residue" evidence="3">
    <location>
        <position position="200"/>
    </location>
</feature>
<dbReference type="InterPro" id="IPR002347">
    <property type="entry name" value="SDR_fam"/>
</dbReference>
<dbReference type="EMBL" id="BARS01038943">
    <property type="protein sequence ID" value="GAG14523.1"/>
    <property type="molecule type" value="Genomic_DNA"/>
</dbReference>
<name>X0VPZ2_9ZZZZ</name>
<accession>X0VPZ2</accession>
<comment type="similarity">
    <text evidence="1">Belongs to the short-chain dehydrogenases/reductases (SDR) family.</text>
</comment>
<evidence type="ECO:0008006" key="4">
    <source>
        <dbReference type="Google" id="ProtNLM"/>
    </source>
</evidence>
<dbReference type="GO" id="GO:0016491">
    <property type="term" value="F:oxidoreductase activity"/>
    <property type="evidence" value="ECO:0007669"/>
    <property type="project" value="UniProtKB-KW"/>
</dbReference>
<dbReference type="InterPro" id="IPR036291">
    <property type="entry name" value="NAD(P)-bd_dom_sf"/>
</dbReference>
<evidence type="ECO:0000256" key="1">
    <source>
        <dbReference type="ARBA" id="ARBA00006484"/>
    </source>
</evidence>
<dbReference type="AlphaFoldDB" id="X0VPZ2"/>
<dbReference type="InterPro" id="IPR051687">
    <property type="entry name" value="Peroxisomal_Beta-Oxidation"/>
</dbReference>
<gene>
    <name evidence="3" type="ORF">S01H1_59532</name>
</gene>
<proteinExistence type="inferred from homology"/>
<evidence type="ECO:0000313" key="3">
    <source>
        <dbReference type="EMBL" id="GAG14523.1"/>
    </source>
</evidence>
<protein>
    <recommendedName>
        <fullName evidence="4">SDR family NAD(P)-dependent oxidoreductase</fullName>
    </recommendedName>
</protein>
<dbReference type="Pfam" id="PF00106">
    <property type="entry name" value="adh_short"/>
    <property type="match status" value="1"/>
</dbReference>
<sequence>MGELLKGKSAVVTGAGRGIGKEIALALAAEGASVVVNDLGGALNGTGDSTAPADETVAEIEKTGGKAIPSYDSVAEYESAGKIITTCMDSFGRIDILVNFAGNYVVKMSYEMTPKEWDSIVKVHLYGTFYCSRHALPHMIEQKWGRIVSATSDAYRGLPGSVCYSAAKGGIVSLMRSMALEVAQFGINCNCIAPGAGTRL</sequence>
<comment type="caution">
    <text evidence="3">The sequence shown here is derived from an EMBL/GenBank/DDBJ whole genome shotgun (WGS) entry which is preliminary data.</text>
</comment>
<evidence type="ECO:0000256" key="2">
    <source>
        <dbReference type="ARBA" id="ARBA00023002"/>
    </source>
</evidence>
<keyword evidence="2" id="KW-0560">Oxidoreductase</keyword>
<dbReference type="PRINTS" id="PR00081">
    <property type="entry name" value="GDHRDH"/>
</dbReference>